<evidence type="ECO:0000313" key="2">
    <source>
        <dbReference type="Proteomes" id="UP000187261"/>
    </source>
</evidence>
<dbReference type="AlphaFoldDB" id="A0A1U7Q078"/>
<reference evidence="2" key="1">
    <citation type="submission" date="2016-10" db="EMBL/GenBank/DDBJ databases">
        <authorList>
            <person name="Varghese N."/>
            <person name="Submissions S."/>
        </authorList>
    </citation>
    <scope>NUCLEOTIDE SEQUENCE [LARGE SCALE GENOMIC DNA]</scope>
    <source>
        <strain evidence="2">DSM 19482</strain>
    </source>
</reference>
<dbReference type="EMBL" id="FTPU01000031">
    <property type="protein sequence ID" value="SIT97792.1"/>
    <property type="molecule type" value="Genomic_DNA"/>
</dbReference>
<dbReference type="Proteomes" id="UP000187261">
    <property type="component" value="Unassembled WGS sequence"/>
</dbReference>
<evidence type="ECO:0000313" key="1">
    <source>
        <dbReference type="EMBL" id="SIT97792.1"/>
    </source>
</evidence>
<proteinExistence type="predicted"/>
<protein>
    <submittedName>
        <fullName evidence="1">D-methionine transport system substrate-binding protein</fullName>
    </submittedName>
</protein>
<accession>A0A1U7Q078</accession>
<dbReference type="PROSITE" id="PS51257">
    <property type="entry name" value="PROKAR_LIPOPROTEIN"/>
    <property type="match status" value="1"/>
</dbReference>
<dbReference type="STRING" id="1121284.SAMN05660493_02519"/>
<gene>
    <name evidence="1" type="ORF">SAMN05660493_02519</name>
</gene>
<keyword evidence="2" id="KW-1185">Reference proteome</keyword>
<organism evidence="1 2">
    <name type="scientific">Epilithonimonas bovis DSM 19482</name>
    <dbReference type="NCBI Taxonomy" id="1121284"/>
    <lineage>
        <taxon>Bacteria</taxon>
        <taxon>Pseudomonadati</taxon>
        <taxon>Bacteroidota</taxon>
        <taxon>Flavobacteriia</taxon>
        <taxon>Flavobacteriales</taxon>
        <taxon>Weeksellaceae</taxon>
        <taxon>Chryseobacterium group</taxon>
        <taxon>Epilithonimonas</taxon>
    </lineage>
</organism>
<name>A0A1U7Q078_9FLAO</name>
<sequence length="58" mass="6390">MKSKIFALALAIITLSACNKKESNPNVLKVGIATGPEQNLAETAKKVAKKNTDWMWSW</sequence>